<dbReference type="EMBL" id="AUXZ01000063">
    <property type="protein sequence ID" value="KZN52270.1"/>
    <property type="molecule type" value="Genomic_DNA"/>
</dbReference>
<evidence type="ECO:0000313" key="2">
    <source>
        <dbReference type="EMBL" id="KZN52270.1"/>
    </source>
</evidence>
<feature type="signal peptide" evidence="1">
    <location>
        <begin position="1"/>
        <end position="18"/>
    </location>
</feature>
<accession>A0A161Y8K2</accession>
<keyword evidence="1" id="KW-0732">Signal</keyword>
<gene>
    <name evidence="2" type="ORF">N476_11570</name>
</gene>
<dbReference type="Proteomes" id="UP000076503">
    <property type="component" value="Unassembled WGS sequence"/>
</dbReference>
<evidence type="ECO:0000256" key="1">
    <source>
        <dbReference type="SAM" id="SignalP"/>
    </source>
</evidence>
<organism evidence="2 3">
    <name type="scientific">Pseudoalteromonas luteoviolacea H33</name>
    <dbReference type="NCBI Taxonomy" id="1365251"/>
    <lineage>
        <taxon>Bacteria</taxon>
        <taxon>Pseudomonadati</taxon>
        <taxon>Pseudomonadota</taxon>
        <taxon>Gammaproteobacteria</taxon>
        <taxon>Alteromonadales</taxon>
        <taxon>Pseudoalteromonadaceae</taxon>
        <taxon>Pseudoalteromonas</taxon>
    </lineage>
</organism>
<evidence type="ECO:0008006" key="4">
    <source>
        <dbReference type="Google" id="ProtNLM"/>
    </source>
</evidence>
<reference evidence="2 3" key="1">
    <citation type="submission" date="2013-07" db="EMBL/GenBank/DDBJ databases">
        <title>Comparative Genomic and Metabolomic Analysis of Twelve Strains of Pseudoalteromonas luteoviolacea.</title>
        <authorList>
            <person name="Vynne N.G."/>
            <person name="Mansson M."/>
            <person name="Gram L."/>
        </authorList>
    </citation>
    <scope>NUCLEOTIDE SEQUENCE [LARGE SCALE GENOMIC DNA]</scope>
    <source>
        <strain evidence="2 3">H33</strain>
    </source>
</reference>
<comment type="caution">
    <text evidence="2">The sequence shown here is derived from an EMBL/GenBank/DDBJ whole genome shotgun (WGS) entry which is preliminary data.</text>
</comment>
<feature type="chain" id="PRO_5007830084" description="DUF2884 family protein" evidence="1">
    <location>
        <begin position="19"/>
        <end position="262"/>
    </location>
</feature>
<dbReference type="Pfam" id="PF11101">
    <property type="entry name" value="DUF2884"/>
    <property type="match status" value="1"/>
</dbReference>
<dbReference type="OrthoDB" id="6397557at2"/>
<proteinExistence type="predicted"/>
<evidence type="ECO:0000313" key="3">
    <source>
        <dbReference type="Proteomes" id="UP000076503"/>
    </source>
</evidence>
<dbReference type="RefSeq" id="WP_063360866.1">
    <property type="nucleotide sequence ID" value="NZ_AUXZ01000063.1"/>
</dbReference>
<dbReference type="PATRIC" id="fig|1365251.3.peg.1232"/>
<dbReference type="InterPro" id="IPR021307">
    <property type="entry name" value="DUF2884"/>
</dbReference>
<sequence>MKNTIISLAILSSTSVYAHNDHDFSITNDNCQVEFHNNVKITPQEVFITQSGNQQMMITANGTLYINDQDIQVTPEQQRALALYAETLRVELPKVADVATEAVGIASVALDEVATAFDLNSLDDLSGLLDELNDEVHNTFYQEGSFVMGEEVMSNFGEKFEHEFESRVESAVKSAMFESIGTLLMSIGSEMKQANGDFNTFEQRMEKLGESIEQRVTLQAEQLESRAESLCHQFEKIAIQEERLSQSIPTLSGYALMRYSAQ</sequence>
<protein>
    <recommendedName>
        <fullName evidence="4">DUF2884 family protein</fullName>
    </recommendedName>
</protein>
<name>A0A161Y8K2_9GAMM</name>
<dbReference type="AlphaFoldDB" id="A0A161Y8K2"/>